<keyword evidence="4" id="KW-0271">Exosome</keyword>
<sequence length="196" mass="21741">LSRGHGTYKDGTALRACVAGVEKRVNKLILVRPLRSRYNGEIGDVVVGRIVEVQQKRWKVDIRSTQDAILLLSSVNLPGGELRRRSVEDERMMRKYLMEGDLISAEIKNIFSDGALSLHTRSLRYGKLSQGILVAVPADLIKRCKTHFHNICGISIILGTNGYIWLYPTPLSGDDGAGGFAKNMDLVSLFHAHSLK</sequence>
<evidence type="ECO:0000256" key="4">
    <source>
        <dbReference type="ARBA" id="ARBA00022835"/>
    </source>
</evidence>
<dbReference type="SUPFAM" id="SSF54791">
    <property type="entry name" value="Eukaryotic type KH-domain (KH-domain type I)"/>
    <property type="match status" value="1"/>
</dbReference>
<dbReference type="GO" id="GO:0010468">
    <property type="term" value="P:regulation of gene expression"/>
    <property type="evidence" value="ECO:0007669"/>
    <property type="project" value="UniProtKB-ARBA"/>
</dbReference>
<dbReference type="Gene3D" id="2.40.50.140">
    <property type="entry name" value="Nucleic acid-binding proteins"/>
    <property type="match status" value="1"/>
</dbReference>
<keyword evidence="10" id="KW-1185">Reference proteome</keyword>
<evidence type="ECO:0000259" key="8">
    <source>
        <dbReference type="Pfam" id="PF21266"/>
    </source>
</evidence>
<dbReference type="Gene3D" id="2.40.50.100">
    <property type="match status" value="1"/>
</dbReference>
<gene>
    <name evidence="9" type="ORF">AAG570_008750</name>
</gene>
<dbReference type="GO" id="GO:0003723">
    <property type="term" value="F:RNA binding"/>
    <property type="evidence" value="ECO:0007669"/>
    <property type="project" value="UniProtKB-KW"/>
</dbReference>
<evidence type="ECO:0000256" key="2">
    <source>
        <dbReference type="ARBA" id="ARBA00009155"/>
    </source>
</evidence>
<dbReference type="GO" id="GO:0006364">
    <property type="term" value="P:rRNA processing"/>
    <property type="evidence" value="ECO:0007669"/>
    <property type="project" value="UniProtKB-KW"/>
</dbReference>
<dbReference type="InterPro" id="IPR026699">
    <property type="entry name" value="Exosome_RNA_bind1/RRP40/RRP4"/>
</dbReference>
<dbReference type="AlphaFoldDB" id="A0ABD0Z8X4"/>
<dbReference type="Pfam" id="PF15985">
    <property type="entry name" value="KH_6"/>
    <property type="match status" value="1"/>
</dbReference>
<dbReference type="PANTHER" id="PTHR21321:SF4">
    <property type="entry name" value="EXOSOME COMPLEX COMPONENT RRP4"/>
    <property type="match status" value="1"/>
</dbReference>
<reference evidence="9 10" key="1">
    <citation type="submission" date="2024-07" db="EMBL/GenBank/DDBJ databases">
        <title>Chromosome-level genome assembly of the water stick insect Ranatra chinensis (Heteroptera: Nepidae).</title>
        <authorList>
            <person name="Liu X."/>
        </authorList>
    </citation>
    <scope>NUCLEOTIDE SEQUENCE [LARGE SCALE GENOMIC DNA]</scope>
    <source>
        <strain evidence="9">Cailab_2021Rc</strain>
        <tissue evidence="9">Muscle</tissue>
    </source>
</reference>
<feature type="domain" description="RRP4 S1" evidence="8">
    <location>
        <begin position="37"/>
        <end position="108"/>
    </location>
</feature>
<dbReference type="PANTHER" id="PTHR21321">
    <property type="entry name" value="PNAS-3 RELATED"/>
    <property type="match status" value="1"/>
</dbReference>
<evidence type="ECO:0000259" key="7">
    <source>
        <dbReference type="Pfam" id="PF15985"/>
    </source>
</evidence>
<keyword evidence="5" id="KW-0694">RNA-binding</keyword>
<feature type="domain" description="K Homology" evidence="7">
    <location>
        <begin position="131"/>
        <end position="168"/>
    </location>
</feature>
<evidence type="ECO:0000256" key="3">
    <source>
        <dbReference type="ARBA" id="ARBA00022552"/>
    </source>
</evidence>
<evidence type="ECO:0000256" key="6">
    <source>
        <dbReference type="ARBA" id="ARBA00023242"/>
    </source>
</evidence>
<dbReference type="InterPro" id="IPR048565">
    <property type="entry name" value="S1_RRP4"/>
</dbReference>
<dbReference type="CDD" id="cd05789">
    <property type="entry name" value="S1_Rrp4"/>
    <property type="match status" value="1"/>
</dbReference>
<dbReference type="SUPFAM" id="SSF110324">
    <property type="entry name" value="Ribosomal L27 protein-like"/>
    <property type="match status" value="1"/>
</dbReference>
<organism evidence="9 10">
    <name type="scientific">Ranatra chinensis</name>
    <dbReference type="NCBI Taxonomy" id="642074"/>
    <lineage>
        <taxon>Eukaryota</taxon>
        <taxon>Metazoa</taxon>
        <taxon>Ecdysozoa</taxon>
        <taxon>Arthropoda</taxon>
        <taxon>Hexapoda</taxon>
        <taxon>Insecta</taxon>
        <taxon>Pterygota</taxon>
        <taxon>Neoptera</taxon>
        <taxon>Paraneoptera</taxon>
        <taxon>Hemiptera</taxon>
        <taxon>Heteroptera</taxon>
        <taxon>Panheteroptera</taxon>
        <taxon>Nepomorpha</taxon>
        <taxon>Nepidae</taxon>
        <taxon>Ranatrinae</taxon>
        <taxon>Ranatra</taxon>
    </lineage>
</organism>
<dbReference type="Proteomes" id="UP001558652">
    <property type="component" value="Unassembled WGS sequence"/>
</dbReference>
<dbReference type="Pfam" id="PF21266">
    <property type="entry name" value="S1_RRP4"/>
    <property type="match status" value="1"/>
</dbReference>
<keyword evidence="6" id="KW-0539">Nucleus</keyword>
<dbReference type="GO" id="GO:0005634">
    <property type="term" value="C:nucleus"/>
    <property type="evidence" value="ECO:0007669"/>
    <property type="project" value="UniProtKB-SubCell"/>
</dbReference>
<comment type="similarity">
    <text evidence="2">Belongs to the RRP4 family.</text>
</comment>
<evidence type="ECO:0000313" key="10">
    <source>
        <dbReference type="Proteomes" id="UP001558652"/>
    </source>
</evidence>
<protein>
    <recommendedName>
        <fullName evidence="11">Ribosomal RNA-processing protein 4</fullName>
    </recommendedName>
</protein>
<evidence type="ECO:0000256" key="5">
    <source>
        <dbReference type="ARBA" id="ARBA00022884"/>
    </source>
</evidence>
<comment type="caution">
    <text evidence="9">The sequence shown here is derived from an EMBL/GenBank/DDBJ whole genome shotgun (WGS) entry which is preliminary data.</text>
</comment>
<keyword evidence="3" id="KW-0698">rRNA processing</keyword>
<feature type="non-terminal residue" evidence="9">
    <location>
        <position position="1"/>
    </location>
</feature>
<evidence type="ECO:0000313" key="9">
    <source>
        <dbReference type="EMBL" id="KAL1138688.1"/>
    </source>
</evidence>
<dbReference type="FunFam" id="2.40.50.140:FF:000038">
    <property type="entry name" value="Exosome complex component RRP4"/>
    <property type="match status" value="1"/>
</dbReference>
<dbReference type="InterPro" id="IPR004088">
    <property type="entry name" value="KH_dom_type_1"/>
</dbReference>
<accession>A0ABD0Z8X4</accession>
<evidence type="ECO:0008006" key="11">
    <source>
        <dbReference type="Google" id="ProtNLM"/>
    </source>
</evidence>
<dbReference type="GO" id="GO:0000178">
    <property type="term" value="C:exosome (RNase complex)"/>
    <property type="evidence" value="ECO:0007669"/>
    <property type="project" value="UniProtKB-KW"/>
</dbReference>
<dbReference type="InterPro" id="IPR036612">
    <property type="entry name" value="KH_dom_type_1_sf"/>
</dbReference>
<dbReference type="InterPro" id="IPR012340">
    <property type="entry name" value="NA-bd_OB-fold"/>
</dbReference>
<dbReference type="SUPFAM" id="SSF50249">
    <property type="entry name" value="Nucleic acid-binding proteins"/>
    <property type="match status" value="1"/>
</dbReference>
<comment type="subcellular location">
    <subcellularLocation>
        <location evidence="1">Nucleus</location>
    </subcellularLocation>
</comment>
<proteinExistence type="inferred from homology"/>
<name>A0ABD0Z8X4_9HEMI</name>
<dbReference type="EMBL" id="JBFDAA010000003">
    <property type="protein sequence ID" value="KAL1138688.1"/>
    <property type="molecule type" value="Genomic_DNA"/>
</dbReference>
<evidence type="ECO:0000256" key="1">
    <source>
        <dbReference type="ARBA" id="ARBA00004123"/>
    </source>
</evidence>